<reference evidence="2" key="1">
    <citation type="submission" date="2021-09" db="EMBL/GenBank/DDBJ databases">
        <authorList>
            <consortium name="AG Swart"/>
            <person name="Singh M."/>
            <person name="Singh A."/>
            <person name="Seah K."/>
            <person name="Emmerich C."/>
        </authorList>
    </citation>
    <scope>NUCLEOTIDE SEQUENCE</scope>
    <source>
        <strain evidence="2">ATCC30299</strain>
    </source>
</reference>
<feature type="domain" description="CTLH" evidence="1">
    <location>
        <begin position="44"/>
        <end position="94"/>
    </location>
</feature>
<sequence length="188" mass="21313">MGNISVRTLSYSLLKTEDVAIELEELKVAPQHDDPSPRALSSVISVLINSGDSIKALQILEQFTPDLAFPGSEVYLILSSQAFIDLIRENSVIEALELAQKLLSQYKESTIKVWNYINQEFCEIKINEIMGLLCYVSPIESVLGYLLNEKQREKVAEIVNLRLNPEDEKKSYFCNAGKIWKCLKKKSK</sequence>
<name>A0AAU9IJ68_9CILI</name>
<gene>
    <name evidence="2" type="ORF">BSTOLATCC_MIC11494</name>
</gene>
<dbReference type="InterPro" id="IPR024964">
    <property type="entry name" value="CTLH/CRA"/>
</dbReference>
<proteinExistence type="predicted"/>
<dbReference type="InterPro" id="IPR006595">
    <property type="entry name" value="CTLH_C"/>
</dbReference>
<evidence type="ECO:0000259" key="1">
    <source>
        <dbReference type="PROSITE" id="PS50897"/>
    </source>
</evidence>
<evidence type="ECO:0000313" key="3">
    <source>
        <dbReference type="Proteomes" id="UP001162131"/>
    </source>
</evidence>
<comment type="caution">
    <text evidence="2">The sequence shown here is derived from an EMBL/GenBank/DDBJ whole genome shotgun (WGS) entry which is preliminary data.</text>
</comment>
<organism evidence="2 3">
    <name type="scientific">Blepharisma stoltei</name>
    <dbReference type="NCBI Taxonomy" id="1481888"/>
    <lineage>
        <taxon>Eukaryota</taxon>
        <taxon>Sar</taxon>
        <taxon>Alveolata</taxon>
        <taxon>Ciliophora</taxon>
        <taxon>Postciliodesmatophora</taxon>
        <taxon>Heterotrichea</taxon>
        <taxon>Heterotrichida</taxon>
        <taxon>Blepharismidae</taxon>
        <taxon>Blepharisma</taxon>
    </lineage>
</organism>
<keyword evidence="3" id="KW-1185">Reference proteome</keyword>
<evidence type="ECO:0000313" key="2">
    <source>
        <dbReference type="EMBL" id="CAG9314492.1"/>
    </source>
</evidence>
<dbReference type="AlphaFoldDB" id="A0AAU9IJ68"/>
<dbReference type="PROSITE" id="PS50897">
    <property type="entry name" value="CTLH"/>
    <property type="match status" value="1"/>
</dbReference>
<dbReference type="Proteomes" id="UP001162131">
    <property type="component" value="Unassembled WGS sequence"/>
</dbReference>
<protein>
    <recommendedName>
        <fullName evidence="1">CTLH domain-containing protein</fullName>
    </recommendedName>
</protein>
<dbReference type="Pfam" id="PF10607">
    <property type="entry name" value="CTLH"/>
    <property type="match status" value="1"/>
</dbReference>
<dbReference type="EMBL" id="CAJZBQ010000012">
    <property type="protein sequence ID" value="CAG9314492.1"/>
    <property type="molecule type" value="Genomic_DNA"/>
</dbReference>
<accession>A0AAU9IJ68</accession>